<sequence>MTIVQSIPSTMFVAIDISKYRHEVLIGILGKERRRRLTIPNTLDDFERLAALLTSYDLPDHRSARSHHWTAGCTDSTSDQRDADPSMLHCLDGHLAPLTLSWFVGKYYPVTCPPEVSSV</sequence>
<dbReference type="Proteomes" id="UP000198417">
    <property type="component" value="Unassembled WGS sequence"/>
</dbReference>
<dbReference type="AlphaFoldDB" id="A0A238ZVP1"/>
<organism evidence="1 2">
    <name type="scientific">Puniceibacterium sediminis</name>
    <dbReference type="NCBI Taxonomy" id="1608407"/>
    <lineage>
        <taxon>Bacteria</taxon>
        <taxon>Pseudomonadati</taxon>
        <taxon>Pseudomonadota</taxon>
        <taxon>Alphaproteobacteria</taxon>
        <taxon>Rhodobacterales</taxon>
        <taxon>Paracoccaceae</taxon>
        <taxon>Puniceibacterium</taxon>
    </lineage>
</organism>
<evidence type="ECO:0000313" key="1">
    <source>
        <dbReference type="EMBL" id="SNR87477.1"/>
    </source>
</evidence>
<gene>
    <name evidence="1" type="ORF">SAMN06265370_1452</name>
</gene>
<keyword evidence="2" id="KW-1185">Reference proteome</keyword>
<evidence type="ECO:0000313" key="2">
    <source>
        <dbReference type="Proteomes" id="UP000198417"/>
    </source>
</evidence>
<name>A0A238ZVP1_9RHOB</name>
<reference evidence="1 2" key="1">
    <citation type="submission" date="2017-06" db="EMBL/GenBank/DDBJ databases">
        <authorList>
            <person name="Kim H.J."/>
            <person name="Triplett B.A."/>
        </authorList>
    </citation>
    <scope>NUCLEOTIDE SEQUENCE [LARGE SCALE GENOMIC DNA]</scope>
    <source>
        <strain evidence="1 2">DSM 29052</strain>
    </source>
</reference>
<protein>
    <recommendedName>
        <fullName evidence="3">Transposase</fullName>
    </recommendedName>
</protein>
<proteinExistence type="predicted"/>
<evidence type="ECO:0008006" key="3">
    <source>
        <dbReference type="Google" id="ProtNLM"/>
    </source>
</evidence>
<dbReference type="EMBL" id="FZNN01000045">
    <property type="protein sequence ID" value="SNR87477.1"/>
    <property type="molecule type" value="Genomic_DNA"/>
</dbReference>
<accession>A0A238ZVP1</accession>